<dbReference type="Pfam" id="PF05584">
    <property type="entry name" value="Sulfolobus_pRN"/>
    <property type="match status" value="1"/>
</dbReference>
<dbReference type="SUPFAM" id="SSF46785">
    <property type="entry name" value="Winged helix' DNA-binding domain"/>
    <property type="match status" value="1"/>
</dbReference>
<name>A8TKL8_SACIS</name>
<accession>A8TKL8</accession>
<keyword evidence="1" id="KW-0614">Plasmid</keyword>
<proteinExistence type="predicted"/>
<organism evidence="1">
    <name type="scientific">Saccharolobus islandicus</name>
    <name type="common">Sulfolobus islandicus</name>
    <dbReference type="NCBI Taxonomy" id="43080"/>
    <lineage>
        <taxon>Archaea</taxon>
        <taxon>Thermoproteota</taxon>
        <taxon>Thermoprotei</taxon>
        <taxon>Sulfolobales</taxon>
        <taxon>Sulfolobaceae</taxon>
        <taxon>Saccharolobus</taxon>
    </lineage>
</organism>
<geneLocation type="plasmid" evidence="1">
    <name>pXZ1</name>
</geneLocation>
<evidence type="ECO:0000313" key="1">
    <source>
        <dbReference type="EMBL" id="ABV26257.1"/>
    </source>
</evidence>
<dbReference type="EMBL" id="EU030940">
    <property type="protein sequence ID" value="ABV26257.1"/>
    <property type="molecule type" value="Genomic_DNA"/>
</dbReference>
<dbReference type="AlphaFoldDB" id="A8TKL8"/>
<reference evidence="1" key="1">
    <citation type="journal article" date="2008" name="Microbiology">
        <title>Evidence for the horizontal transfer of an integrase gene from a fusellovirus to a pRN-like plasmid within a single strain of Sulfolobus and the implications for plasmid survival.</title>
        <authorList>
            <person name="Peng X."/>
        </authorList>
    </citation>
    <scope>NUCLEOTIDE SEQUENCE</scope>
    <source>
        <strain evidence="1">ARN3/6</strain>
        <plasmid evidence="1">pXZ1</plasmid>
    </source>
</reference>
<dbReference type="InterPro" id="IPR036390">
    <property type="entry name" value="WH_DNA-bd_sf"/>
</dbReference>
<dbReference type="InterPro" id="IPR008848">
    <property type="entry name" value="Plasmid_regulator_arc"/>
</dbReference>
<dbReference type="Gene3D" id="1.10.10.10">
    <property type="entry name" value="Winged helix-like DNA-binding domain superfamily/Winged helix DNA-binding domain"/>
    <property type="match status" value="1"/>
</dbReference>
<dbReference type="InterPro" id="IPR036388">
    <property type="entry name" value="WH-like_DNA-bd_sf"/>
</dbReference>
<sequence length="82" mass="9604">MGSHMSDVKEKLTLTQLILIRLSKSCQTLEELEAFTGAKRGVLLVVLTRLHKKGIIYRKWRKFGGRKYREYCLKHREEIIGT</sequence>
<protein>
    <submittedName>
        <fullName evidence="1">Putative PlrA</fullName>
    </submittedName>
</protein>